<dbReference type="Gene3D" id="1.10.340.70">
    <property type="match status" value="1"/>
</dbReference>
<feature type="domain" description="Integrase zinc-binding" evidence="4">
    <location>
        <begin position="297"/>
        <end position="351"/>
    </location>
</feature>
<keyword evidence="5" id="KW-0808">Transferase</keyword>
<feature type="compositionally biased region" description="Polar residues" evidence="2">
    <location>
        <begin position="703"/>
        <end position="716"/>
    </location>
</feature>
<dbReference type="InterPro" id="IPR041577">
    <property type="entry name" value="RT_RNaseH_2"/>
</dbReference>
<protein>
    <submittedName>
        <fullName evidence="5">Putative reverse transcriptase domain-containing protein</fullName>
    </submittedName>
</protein>
<keyword evidence="5" id="KW-0695">RNA-directed DNA polymerase</keyword>
<dbReference type="PANTHER" id="PTHR37984:SF5">
    <property type="entry name" value="PROTEIN NYNRIN-LIKE"/>
    <property type="match status" value="1"/>
</dbReference>
<dbReference type="Pfam" id="PF17921">
    <property type="entry name" value="Integrase_H2C2"/>
    <property type="match status" value="1"/>
</dbReference>
<dbReference type="AlphaFoldDB" id="A0A6L2N820"/>
<proteinExistence type="predicted"/>
<feature type="compositionally biased region" description="Basic and acidic residues" evidence="2">
    <location>
        <begin position="19"/>
        <end position="30"/>
    </location>
</feature>
<evidence type="ECO:0000259" key="4">
    <source>
        <dbReference type="Pfam" id="PF17921"/>
    </source>
</evidence>
<dbReference type="GO" id="GO:0003676">
    <property type="term" value="F:nucleic acid binding"/>
    <property type="evidence" value="ECO:0007669"/>
    <property type="project" value="InterPro"/>
</dbReference>
<dbReference type="InterPro" id="IPR036397">
    <property type="entry name" value="RNaseH_sf"/>
</dbReference>
<dbReference type="GO" id="GO:0003964">
    <property type="term" value="F:RNA-directed DNA polymerase activity"/>
    <property type="evidence" value="ECO:0007669"/>
    <property type="project" value="UniProtKB-KW"/>
</dbReference>
<feature type="domain" description="Reverse transcriptase/retrotransposon-derived protein RNase H-like" evidence="3">
    <location>
        <begin position="199"/>
        <end position="248"/>
    </location>
</feature>
<dbReference type="SUPFAM" id="SSF56672">
    <property type="entry name" value="DNA/RNA polymerases"/>
    <property type="match status" value="1"/>
</dbReference>
<evidence type="ECO:0000256" key="1">
    <source>
        <dbReference type="ARBA" id="ARBA00023268"/>
    </source>
</evidence>
<keyword evidence="5" id="KW-0548">Nucleotidyltransferase</keyword>
<evidence type="ECO:0000256" key="2">
    <source>
        <dbReference type="SAM" id="MobiDB-lite"/>
    </source>
</evidence>
<dbReference type="InterPro" id="IPR050951">
    <property type="entry name" value="Retrovirus_Pol_polyprotein"/>
</dbReference>
<accession>A0A6L2N820</accession>
<dbReference type="PANTHER" id="PTHR37984">
    <property type="entry name" value="PROTEIN CBG26694"/>
    <property type="match status" value="1"/>
</dbReference>
<organism evidence="5">
    <name type="scientific">Tanacetum cinerariifolium</name>
    <name type="common">Dalmatian daisy</name>
    <name type="synonym">Chrysanthemum cinerariifolium</name>
    <dbReference type="NCBI Taxonomy" id="118510"/>
    <lineage>
        <taxon>Eukaryota</taxon>
        <taxon>Viridiplantae</taxon>
        <taxon>Streptophyta</taxon>
        <taxon>Embryophyta</taxon>
        <taxon>Tracheophyta</taxon>
        <taxon>Spermatophyta</taxon>
        <taxon>Magnoliopsida</taxon>
        <taxon>eudicotyledons</taxon>
        <taxon>Gunneridae</taxon>
        <taxon>Pentapetalae</taxon>
        <taxon>asterids</taxon>
        <taxon>campanulids</taxon>
        <taxon>Asterales</taxon>
        <taxon>Asteraceae</taxon>
        <taxon>Asteroideae</taxon>
        <taxon>Anthemideae</taxon>
        <taxon>Anthemidinae</taxon>
        <taxon>Tanacetum</taxon>
    </lineage>
</organism>
<comment type="caution">
    <text evidence="5">The sequence shown here is derived from an EMBL/GenBank/DDBJ whole genome shotgun (WGS) entry which is preliminary data.</text>
</comment>
<reference evidence="5" key="1">
    <citation type="journal article" date="2019" name="Sci. Rep.">
        <title>Draft genome of Tanacetum cinerariifolium, the natural source of mosquito coil.</title>
        <authorList>
            <person name="Yamashiro T."/>
            <person name="Shiraishi A."/>
            <person name="Satake H."/>
            <person name="Nakayama K."/>
        </authorList>
    </citation>
    <scope>NUCLEOTIDE SEQUENCE</scope>
</reference>
<dbReference type="Pfam" id="PF17919">
    <property type="entry name" value="RT_RNaseH_2"/>
    <property type="match status" value="1"/>
</dbReference>
<dbReference type="Gene3D" id="3.30.420.10">
    <property type="entry name" value="Ribonuclease H-like superfamily/Ribonuclease H"/>
    <property type="match status" value="1"/>
</dbReference>
<gene>
    <name evidence="5" type="ORF">Tci_054326</name>
</gene>
<evidence type="ECO:0000259" key="3">
    <source>
        <dbReference type="Pfam" id="PF17919"/>
    </source>
</evidence>
<evidence type="ECO:0000313" key="5">
    <source>
        <dbReference type="EMBL" id="GEU82348.1"/>
    </source>
</evidence>
<name>A0A6L2N820_TANCI</name>
<feature type="region of interest" description="Disordered" evidence="2">
    <location>
        <begin position="701"/>
        <end position="745"/>
    </location>
</feature>
<dbReference type="EMBL" id="BKCJ010008462">
    <property type="protein sequence ID" value="GEU82348.1"/>
    <property type="molecule type" value="Genomic_DNA"/>
</dbReference>
<dbReference type="InterPro" id="IPR041588">
    <property type="entry name" value="Integrase_H2C2"/>
</dbReference>
<feature type="region of interest" description="Disordered" evidence="2">
    <location>
        <begin position="1"/>
        <end position="59"/>
    </location>
</feature>
<keyword evidence="1" id="KW-0511">Multifunctional enzyme</keyword>
<feature type="compositionally biased region" description="Acidic residues" evidence="2">
    <location>
        <begin position="725"/>
        <end position="739"/>
    </location>
</feature>
<dbReference type="InterPro" id="IPR043502">
    <property type="entry name" value="DNA/RNA_pol_sf"/>
</dbReference>
<sequence length="860" mass="99480">MAHELVKQAVQGRATRIGESNKKKWEEHQRNTNNNNPSHHNNRNRNRNTHNQQPNRRQEATRAYVAALAENKGYAENLPKCNRWNSHHNGQCSPRCAEKSFVSSAFTPYIDIAPVALNTSYKVGLADGMVVSTNTILRGCTLVLINQVFKIDLLPTRLGEEPEKDSRLLSCIKADEKKPEDIRIVCDFPEVFPDDLSGDKQEESFRILKEKLCNAPVLALLDGPNDFVVYYDASNQGFGCVLMQRGKAKILEARREAAKDLKASAEWLRGLETYFERRDNGEIYFFDRIWIPSVGGVRKLIIDEAHTSRYSVHPGMDMMYYDLRDLYWWPGMKRDIAEYVSKCLTCSKIKAEHQKPSGLLQQPEISKWKCSWDTHLSLVEFSYNNSYHKSIKCVPFEALYGYSDLQVSLEEIKVDDKFYFVEEPIEIVDRQVKKLKRSWIPIVKVFYIDKRCEKDIIAFHKLLVKSNAWKCGLVKWKLKTVLANPIRTLGDYSKPNHEGYRNTIELPVGNNVVPLRSDTIWLVQNGCSFHRLCIDSFQGLTLKSPSSWHRPFAPSINLYDHLTPATRRTIDRSAGGKLRDRNAKESWTLLEDLALYDNESWNDPRDFAKPVKGISLSQDVPSTSDRHLIELKNLVQRLMEAHIASMQPTQVNNITSLSLRIDKMGRSPTAQMHFTSTNYPIKEEPRGKGIKSPSKLLSLKYMPQSSLTEQNRNPSSPKRWKEEEFKEETEEEIDEEEEDSPKHFNTFPTMKELRLHYNWIMSKRLEPRRKPSNPKKIYNFIGKVKGLKVFVGNFTYKCDFVVLEDTTSVIDHDLRLVVFGKPFVEATRFVYDREEGTIAFKKDKEKIVFKCPTRWKCSNT</sequence>